<feature type="domain" description="Phage terminase large subunit GpA ATPase" evidence="2">
    <location>
        <begin position="48"/>
        <end position="306"/>
    </location>
</feature>
<evidence type="ECO:0000256" key="1">
    <source>
        <dbReference type="SAM" id="MobiDB-lite"/>
    </source>
</evidence>
<dbReference type="Pfam" id="PF05876">
    <property type="entry name" value="GpA_ATPase"/>
    <property type="match status" value="1"/>
</dbReference>
<gene>
    <name evidence="4" type="ORF">LGQ03_07235</name>
</gene>
<evidence type="ECO:0000259" key="2">
    <source>
        <dbReference type="Pfam" id="PF05876"/>
    </source>
</evidence>
<reference evidence="4" key="1">
    <citation type="submission" date="2021-10" db="EMBL/GenBank/DDBJ databases">
        <title>Loktanella gaetbuli sp. nov., isolated from a tidal flat.</title>
        <authorList>
            <person name="Park S."/>
            <person name="Yoon J.-H."/>
        </authorList>
    </citation>
    <scope>NUCLEOTIDE SEQUENCE</scope>
    <source>
        <strain evidence="4">TSTF-M6</strain>
    </source>
</reference>
<organism evidence="4 5">
    <name type="scientific">Loktanella gaetbuli</name>
    <dbReference type="NCBI Taxonomy" id="2881335"/>
    <lineage>
        <taxon>Bacteria</taxon>
        <taxon>Pseudomonadati</taxon>
        <taxon>Pseudomonadota</taxon>
        <taxon>Alphaproteobacteria</taxon>
        <taxon>Rhodobacterales</taxon>
        <taxon>Roseobacteraceae</taxon>
        <taxon>Loktanella</taxon>
    </lineage>
</organism>
<evidence type="ECO:0000313" key="4">
    <source>
        <dbReference type="EMBL" id="MCB5199029.1"/>
    </source>
</evidence>
<dbReference type="InterPro" id="IPR046453">
    <property type="entry name" value="GpA_ATPase"/>
</dbReference>
<proteinExistence type="predicted"/>
<protein>
    <submittedName>
        <fullName evidence="4">Phage terminase large subunit family protein</fullName>
    </submittedName>
</protein>
<dbReference type="RefSeq" id="WP_226747859.1">
    <property type="nucleotide sequence ID" value="NZ_JAJATZ010000003.1"/>
</dbReference>
<evidence type="ECO:0000259" key="3">
    <source>
        <dbReference type="Pfam" id="PF20454"/>
    </source>
</evidence>
<evidence type="ECO:0000313" key="5">
    <source>
        <dbReference type="Proteomes" id="UP001138961"/>
    </source>
</evidence>
<dbReference type="EMBL" id="JAJATZ010000003">
    <property type="protein sequence ID" value="MCB5199029.1"/>
    <property type="molecule type" value="Genomic_DNA"/>
</dbReference>
<dbReference type="Pfam" id="PF20454">
    <property type="entry name" value="GpA_nuclease"/>
    <property type="match status" value="1"/>
</dbReference>
<comment type="caution">
    <text evidence="4">The sequence shown here is derived from an EMBL/GenBank/DDBJ whole genome shotgun (WGS) entry which is preliminary data.</text>
</comment>
<keyword evidence="5" id="KW-1185">Reference proteome</keyword>
<feature type="domain" description="Terminase large subunit GpA endonuclease" evidence="3">
    <location>
        <begin position="340"/>
        <end position="646"/>
    </location>
</feature>
<sequence>MTRIPPLPPLVTVEEILTDSLPLLQPSSRMSVTDAAERHIRVQTGGVWQRFDRNVTPYMVEPADITQSRRFRSVVFVGPSQSGKTFMLITTALHAVMCDPAPVQVIHMTKTDANAWVEESLNPTIHNSPDVYDRLGRGATDDSMGRKRFQGMRLTIGYPVPQQLSSRKQKIVLLTDYDHMPQQLGPKDNPEGTPHGMSLQRIKTFLSRGTVVAESTPAFEVTDPEWAPMQSAPHMMPPVSAGIVPLYNGGTRGRWMWRCRDCDEMFEPRFDRLVYDKTRDPMDAGETAEMACPHCGGLTPHRMKFELNRTALSGHGGWLHEARDGSLVEIGDSNLRGTDTASYALNGAAATFANWANLVATYETARRRFEEDGDELGLRQFHFVDCGVPHVPMNGAEGEGVSLEDLKRDRHDLPRGTAPEWTRFITTTVDVQGTYFPVLVTAWGLDGRRTVIDRIDLTQPSDGSQRTLDPAKFAADWDVLCPLAMQVYPVAGQSYGLRSVGVVVDFHGAPGVSDNAEKFWRGRRAAGEGQLWFLSRGHGGFHQRDRVWHEAPERASQGKRKRGVKLLNMATDRLKDTIAAALDRPESAASAFPLPEWMSDDHLREFIAELRTEKGWRPKPGQRRNENTDLSVQAQALAEHKGLRRINPENPPSWAHGGPQNEFAVADHQASTAQPVEARTPAPAAPQRINFLKR</sequence>
<accession>A0ABS8BTG1</accession>
<feature type="region of interest" description="Disordered" evidence="1">
    <location>
        <begin position="645"/>
        <end position="694"/>
    </location>
</feature>
<dbReference type="InterPro" id="IPR046454">
    <property type="entry name" value="GpA_endonuclease"/>
</dbReference>
<name>A0ABS8BTG1_9RHOB</name>
<dbReference type="Proteomes" id="UP001138961">
    <property type="component" value="Unassembled WGS sequence"/>
</dbReference>